<proteinExistence type="predicted"/>
<accession>A0A561WAU9</accession>
<evidence type="ECO:0000256" key="1">
    <source>
        <dbReference type="SAM" id="MobiDB-lite"/>
    </source>
</evidence>
<dbReference type="EMBL" id="VIWY01000003">
    <property type="protein sequence ID" value="TWG20981.1"/>
    <property type="molecule type" value="Genomic_DNA"/>
</dbReference>
<name>A0A561WAU9_ACTTI</name>
<gene>
    <name evidence="2" type="ORF">FHX34_103510</name>
</gene>
<feature type="compositionally biased region" description="Basic and acidic residues" evidence="1">
    <location>
        <begin position="23"/>
        <end position="33"/>
    </location>
</feature>
<sequence length="112" mass="12638">MQRAMRVCPEAGCPELTPGGPCAEHRRQREQRRGTRQQRGYDAAHDGLRRQWAPMVERGEVDCHEVVCLMPDRRILPGQDWHLCHDRKTGKHRGPGHARCNTSEGGRAAHGG</sequence>
<comment type="caution">
    <text evidence="2">The sequence shown here is derived from an EMBL/GenBank/DDBJ whole genome shotgun (WGS) entry which is preliminary data.</text>
</comment>
<dbReference type="AlphaFoldDB" id="A0A561WAU9"/>
<feature type="region of interest" description="Disordered" evidence="1">
    <location>
        <begin position="87"/>
        <end position="112"/>
    </location>
</feature>
<feature type="region of interest" description="Disordered" evidence="1">
    <location>
        <begin position="1"/>
        <end position="46"/>
    </location>
</feature>
<organism evidence="2 3">
    <name type="scientific">Actinoplanes teichomyceticus</name>
    <dbReference type="NCBI Taxonomy" id="1867"/>
    <lineage>
        <taxon>Bacteria</taxon>
        <taxon>Bacillati</taxon>
        <taxon>Actinomycetota</taxon>
        <taxon>Actinomycetes</taxon>
        <taxon>Micromonosporales</taxon>
        <taxon>Micromonosporaceae</taxon>
        <taxon>Actinoplanes</taxon>
    </lineage>
</organism>
<protein>
    <recommendedName>
        <fullName evidence="4">HNH endonuclease</fullName>
    </recommendedName>
</protein>
<dbReference type="Proteomes" id="UP000320239">
    <property type="component" value="Unassembled WGS sequence"/>
</dbReference>
<evidence type="ECO:0000313" key="2">
    <source>
        <dbReference type="EMBL" id="TWG20981.1"/>
    </source>
</evidence>
<keyword evidence="3" id="KW-1185">Reference proteome</keyword>
<evidence type="ECO:0008006" key="4">
    <source>
        <dbReference type="Google" id="ProtNLM"/>
    </source>
</evidence>
<evidence type="ECO:0000313" key="3">
    <source>
        <dbReference type="Proteomes" id="UP000320239"/>
    </source>
</evidence>
<reference evidence="2 3" key="1">
    <citation type="submission" date="2019-06" db="EMBL/GenBank/DDBJ databases">
        <title>Sequencing the genomes of 1000 actinobacteria strains.</title>
        <authorList>
            <person name="Klenk H.-P."/>
        </authorList>
    </citation>
    <scope>NUCLEOTIDE SEQUENCE [LARGE SCALE GENOMIC DNA]</scope>
    <source>
        <strain evidence="2 3">DSM 43866</strain>
    </source>
</reference>